<organism evidence="3 4">
    <name type="scientific">Trichomonas vaginalis (strain ATCC PRA-98 / G3)</name>
    <dbReference type="NCBI Taxonomy" id="412133"/>
    <lineage>
        <taxon>Eukaryota</taxon>
        <taxon>Metamonada</taxon>
        <taxon>Parabasalia</taxon>
        <taxon>Trichomonadida</taxon>
        <taxon>Trichomonadidae</taxon>
        <taxon>Trichomonas</taxon>
    </lineage>
</organism>
<dbReference type="VEuPathDB" id="TrichDB:TVAG_047120"/>
<comment type="catalytic activity">
    <reaction evidence="1">
        <text>O-phospho-L-threonyl-[protein] + H2O = L-threonyl-[protein] + phosphate</text>
        <dbReference type="Rhea" id="RHEA:47004"/>
        <dbReference type="Rhea" id="RHEA-COMP:11060"/>
        <dbReference type="Rhea" id="RHEA-COMP:11605"/>
        <dbReference type="ChEBI" id="CHEBI:15377"/>
        <dbReference type="ChEBI" id="CHEBI:30013"/>
        <dbReference type="ChEBI" id="CHEBI:43474"/>
        <dbReference type="ChEBI" id="CHEBI:61977"/>
        <dbReference type="EC" id="3.1.3.16"/>
    </reaction>
</comment>
<dbReference type="CDD" id="cd00144">
    <property type="entry name" value="MPP_PPP_family"/>
    <property type="match status" value="1"/>
</dbReference>
<dbReference type="VEuPathDB" id="TrichDB:TVAGG3_1058370"/>
<dbReference type="PANTHER" id="PTHR11668">
    <property type="entry name" value="SERINE/THREONINE PROTEIN PHOSPHATASE"/>
    <property type="match status" value="1"/>
</dbReference>
<dbReference type="eggNOG" id="KOG0374">
    <property type="taxonomic scope" value="Eukaryota"/>
</dbReference>
<dbReference type="InterPro" id="IPR004843">
    <property type="entry name" value="Calcineurin-like_PHP"/>
</dbReference>
<dbReference type="Proteomes" id="UP000001542">
    <property type="component" value="Unassembled WGS sequence"/>
</dbReference>
<sequence>MHDTQRPMYQEQLSMFISEITGYVELHASKILPTTFPIMEPEIIKELTQTATNIFKDEPSLLETNSDIVIVGDLHGQVFDLIRVLDTCGMPDKQKYLFLGDIVDRGEFSIETIIIVLLLKVIWPDQVLIIRGNHEFRSLCSNLGFGA</sequence>
<dbReference type="STRING" id="5722.A2FR96"/>
<evidence type="ECO:0000313" key="4">
    <source>
        <dbReference type="Proteomes" id="UP000001542"/>
    </source>
</evidence>
<name>A2FR96_TRIV3</name>
<dbReference type="SUPFAM" id="SSF56300">
    <property type="entry name" value="Metallo-dependent phosphatases"/>
    <property type="match status" value="1"/>
</dbReference>
<dbReference type="AlphaFoldDB" id="A2FR96"/>
<dbReference type="InterPro" id="IPR006186">
    <property type="entry name" value="Ser/Thr-sp_prot-phosphatase"/>
</dbReference>
<reference evidence="3" key="2">
    <citation type="journal article" date="2007" name="Science">
        <title>Draft genome sequence of the sexually transmitted pathogen Trichomonas vaginalis.</title>
        <authorList>
            <person name="Carlton J.M."/>
            <person name="Hirt R.P."/>
            <person name="Silva J.C."/>
            <person name="Delcher A.L."/>
            <person name="Schatz M."/>
            <person name="Zhao Q."/>
            <person name="Wortman J.R."/>
            <person name="Bidwell S.L."/>
            <person name="Alsmark U.C.M."/>
            <person name="Besteiro S."/>
            <person name="Sicheritz-Ponten T."/>
            <person name="Noel C.J."/>
            <person name="Dacks J.B."/>
            <person name="Foster P.G."/>
            <person name="Simillion C."/>
            <person name="Van de Peer Y."/>
            <person name="Miranda-Saavedra D."/>
            <person name="Barton G.J."/>
            <person name="Westrop G.D."/>
            <person name="Mueller S."/>
            <person name="Dessi D."/>
            <person name="Fiori P.L."/>
            <person name="Ren Q."/>
            <person name="Paulsen I."/>
            <person name="Zhang H."/>
            <person name="Bastida-Corcuera F.D."/>
            <person name="Simoes-Barbosa A."/>
            <person name="Brown M.T."/>
            <person name="Hayes R.D."/>
            <person name="Mukherjee M."/>
            <person name="Okumura C.Y."/>
            <person name="Schneider R."/>
            <person name="Smith A.J."/>
            <person name="Vanacova S."/>
            <person name="Villalvazo M."/>
            <person name="Haas B.J."/>
            <person name="Pertea M."/>
            <person name="Feldblyum T.V."/>
            <person name="Utterback T.R."/>
            <person name="Shu C.L."/>
            <person name="Osoegawa K."/>
            <person name="de Jong P.J."/>
            <person name="Hrdy I."/>
            <person name="Horvathova L."/>
            <person name="Zubacova Z."/>
            <person name="Dolezal P."/>
            <person name="Malik S.B."/>
            <person name="Logsdon J.M. Jr."/>
            <person name="Henze K."/>
            <person name="Gupta A."/>
            <person name="Wang C.C."/>
            <person name="Dunne R.L."/>
            <person name="Upcroft J.A."/>
            <person name="Upcroft P."/>
            <person name="White O."/>
            <person name="Salzberg S.L."/>
            <person name="Tang P."/>
            <person name="Chiu C.-H."/>
            <person name="Lee Y.-S."/>
            <person name="Embley T.M."/>
            <person name="Coombs G.H."/>
            <person name="Mottram J.C."/>
            <person name="Tachezy J."/>
            <person name="Fraser-Liggett C.M."/>
            <person name="Johnson P.J."/>
        </authorList>
    </citation>
    <scope>NUCLEOTIDE SEQUENCE [LARGE SCALE GENOMIC DNA]</scope>
    <source>
        <strain evidence="3">G3</strain>
    </source>
</reference>
<dbReference type="PROSITE" id="PS00125">
    <property type="entry name" value="SER_THR_PHOSPHATASE"/>
    <property type="match status" value="1"/>
</dbReference>
<dbReference type="Pfam" id="PF00149">
    <property type="entry name" value="Metallophos"/>
    <property type="match status" value="1"/>
</dbReference>
<proteinExistence type="inferred from homology"/>
<reference evidence="3" key="1">
    <citation type="submission" date="2006-10" db="EMBL/GenBank/DDBJ databases">
        <authorList>
            <person name="Amadeo P."/>
            <person name="Zhao Q."/>
            <person name="Wortman J."/>
            <person name="Fraser-Liggett C."/>
            <person name="Carlton J."/>
        </authorList>
    </citation>
    <scope>NUCLEOTIDE SEQUENCE</scope>
    <source>
        <strain evidence="3">G3</strain>
    </source>
</reference>
<dbReference type="OrthoDB" id="1930084at2759"/>
<dbReference type="PANTHER" id="PTHR11668:SF494">
    <property type="entry name" value="PROTEIN PHOSPHATASE, PUTATIVE-RELATED"/>
    <property type="match status" value="1"/>
</dbReference>
<evidence type="ECO:0000259" key="2">
    <source>
        <dbReference type="PROSITE" id="PS00125"/>
    </source>
</evidence>
<comment type="similarity">
    <text evidence="1">Belongs to the PPP phosphatase family.</text>
</comment>
<dbReference type="InterPro" id="IPR029052">
    <property type="entry name" value="Metallo-depent_PP-like"/>
</dbReference>
<protein>
    <recommendedName>
        <fullName evidence="1">Serine/threonine-protein phosphatase</fullName>
        <ecNumber evidence="1">3.1.3.16</ecNumber>
    </recommendedName>
</protein>
<evidence type="ECO:0000313" key="3">
    <source>
        <dbReference type="EMBL" id="EAX92572.1"/>
    </source>
</evidence>
<evidence type="ECO:0000256" key="1">
    <source>
        <dbReference type="RuleBase" id="RU004273"/>
    </source>
</evidence>
<dbReference type="SMART" id="SM00156">
    <property type="entry name" value="PP2Ac"/>
    <property type="match status" value="1"/>
</dbReference>
<dbReference type="InterPro" id="IPR050341">
    <property type="entry name" value="PP1_catalytic_subunit"/>
</dbReference>
<dbReference type="EC" id="3.1.3.16" evidence="1"/>
<gene>
    <name evidence="3" type="ORF">TVAG_316360</name>
</gene>
<keyword evidence="4" id="KW-1185">Reference proteome</keyword>
<dbReference type="PRINTS" id="PR00114">
    <property type="entry name" value="STPHPHTASE"/>
</dbReference>
<dbReference type="EMBL" id="DS113959">
    <property type="protein sequence ID" value="EAX92572.1"/>
    <property type="molecule type" value="Genomic_DNA"/>
</dbReference>
<dbReference type="GO" id="GO:0004722">
    <property type="term" value="F:protein serine/threonine phosphatase activity"/>
    <property type="evidence" value="ECO:0007669"/>
    <property type="project" value="UniProtKB-EC"/>
</dbReference>
<feature type="domain" description="Serine/threonine specific protein phosphatases" evidence="2">
    <location>
        <begin position="130"/>
        <end position="135"/>
    </location>
</feature>
<accession>A2FR96</accession>
<keyword evidence="1" id="KW-0378">Hydrolase</keyword>
<dbReference type="InParanoid" id="A2FR96"/>
<dbReference type="Gene3D" id="3.60.21.10">
    <property type="match status" value="1"/>
</dbReference>